<accession>A0A2K3M289</accession>
<feature type="compositionally biased region" description="Polar residues" evidence="1">
    <location>
        <begin position="1"/>
        <end position="12"/>
    </location>
</feature>
<sequence length="41" mass="4589">MGSKMEGTSTPANRRDPYEVLSVSKESTDQEIKTAYRKLAL</sequence>
<protein>
    <submittedName>
        <fullName evidence="3">Chaperone protein dnaJ 15-like</fullName>
    </submittedName>
</protein>
<evidence type="ECO:0000259" key="2">
    <source>
        <dbReference type="Pfam" id="PF00226"/>
    </source>
</evidence>
<dbReference type="PANTHER" id="PTHR44272:SF3">
    <property type="entry name" value="J DOMAIN-CONTAINING PROTEIN"/>
    <property type="match status" value="1"/>
</dbReference>
<dbReference type="InterPro" id="IPR001623">
    <property type="entry name" value="DnaJ_domain"/>
</dbReference>
<dbReference type="STRING" id="57577.A0A2K3M289"/>
<name>A0A2K3M289_TRIPR</name>
<dbReference type="PANTHER" id="PTHR44272">
    <property type="entry name" value="DNAJ DOMAIN (PROKARYOTIC HEAT SHOCK PROTEIN)"/>
    <property type="match status" value="1"/>
</dbReference>
<dbReference type="CDD" id="cd06257">
    <property type="entry name" value="DnaJ"/>
    <property type="match status" value="1"/>
</dbReference>
<dbReference type="AlphaFoldDB" id="A0A2K3M289"/>
<reference evidence="3 4" key="2">
    <citation type="journal article" date="2017" name="Front. Plant Sci.">
        <title>Gene Classification and Mining of Molecular Markers Useful in Red Clover (Trifolium pratense) Breeding.</title>
        <authorList>
            <person name="Istvanek J."/>
            <person name="Dluhosova J."/>
            <person name="Dluhos P."/>
            <person name="Patkova L."/>
            <person name="Nedelnik J."/>
            <person name="Repkova J."/>
        </authorList>
    </citation>
    <scope>NUCLEOTIDE SEQUENCE [LARGE SCALE GENOMIC DNA]</scope>
    <source>
        <strain evidence="4">cv. Tatra</strain>
        <tissue evidence="3">Young leaves</tissue>
    </source>
</reference>
<feature type="domain" description="J" evidence="2">
    <location>
        <begin position="16"/>
        <end position="41"/>
    </location>
</feature>
<dbReference type="PRINTS" id="PR00625">
    <property type="entry name" value="JDOMAIN"/>
</dbReference>
<evidence type="ECO:0000256" key="1">
    <source>
        <dbReference type="SAM" id="MobiDB-lite"/>
    </source>
</evidence>
<organism evidence="3 4">
    <name type="scientific">Trifolium pratense</name>
    <name type="common">Red clover</name>
    <dbReference type="NCBI Taxonomy" id="57577"/>
    <lineage>
        <taxon>Eukaryota</taxon>
        <taxon>Viridiplantae</taxon>
        <taxon>Streptophyta</taxon>
        <taxon>Embryophyta</taxon>
        <taxon>Tracheophyta</taxon>
        <taxon>Spermatophyta</taxon>
        <taxon>Magnoliopsida</taxon>
        <taxon>eudicotyledons</taxon>
        <taxon>Gunneridae</taxon>
        <taxon>Pentapetalae</taxon>
        <taxon>rosids</taxon>
        <taxon>fabids</taxon>
        <taxon>Fabales</taxon>
        <taxon>Fabaceae</taxon>
        <taxon>Papilionoideae</taxon>
        <taxon>50 kb inversion clade</taxon>
        <taxon>NPAAA clade</taxon>
        <taxon>Hologalegina</taxon>
        <taxon>IRL clade</taxon>
        <taxon>Trifolieae</taxon>
        <taxon>Trifolium</taxon>
    </lineage>
</organism>
<dbReference type="Pfam" id="PF00226">
    <property type="entry name" value="DnaJ"/>
    <property type="match status" value="1"/>
</dbReference>
<dbReference type="Proteomes" id="UP000236291">
    <property type="component" value="Unassembled WGS sequence"/>
</dbReference>
<dbReference type="InterPro" id="IPR036869">
    <property type="entry name" value="J_dom_sf"/>
</dbReference>
<gene>
    <name evidence="3" type="ORF">L195_g040973</name>
</gene>
<feature type="non-terminal residue" evidence="3">
    <location>
        <position position="41"/>
    </location>
</feature>
<comment type="caution">
    <text evidence="3">The sequence shown here is derived from an EMBL/GenBank/DDBJ whole genome shotgun (WGS) entry which is preliminary data.</text>
</comment>
<feature type="region of interest" description="Disordered" evidence="1">
    <location>
        <begin position="1"/>
        <end position="41"/>
    </location>
</feature>
<dbReference type="InterPro" id="IPR052812">
    <property type="entry name" value="Plant_DnaJ_domain"/>
</dbReference>
<dbReference type="Gene3D" id="1.10.287.110">
    <property type="entry name" value="DnaJ domain"/>
    <property type="match status" value="1"/>
</dbReference>
<dbReference type="EMBL" id="ASHM01047537">
    <property type="protein sequence ID" value="PNX84909.1"/>
    <property type="molecule type" value="Genomic_DNA"/>
</dbReference>
<dbReference type="SUPFAM" id="SSF46565">
    <property type="entry name" value="Chaperone J-domain"/>
    <property type="match status" value="1"/>
</dbReference>
<reference evidence="3 4" key="1">
    <citation type="journal article" date="2014" name="Am. J. Bot.">
        <title>Genome assembly and annotation for red clover (Trifolium pratense; Fabaceae).</title>
        <authorList>
            <person name="Istvanek J."/>
            <person name="Jaros M."/>
            <person name="Krenek A."/>
            <person name="Repkova J."/>
        </authorList>
    </citation>
    <scope>NUCLEOTIDE SEQUENCE [LARGE SCALE GENOMIC DNA]</scope>
    <source>
        <strain evidence="4">cv. Tatra</strain>
        <tissue evidence="3">Young leaves</tissue>
    </source>
</reference>
<dbReference type="ExpressionAtlas" id="A0A2K3M289">
    <property type="expression patterns" value="baseline"/>
</dbReference>
<evidence type="ECO:0000313" key="4">
    <source>
        <dbReference type="Proteomes" id="UP000236291"/>
    </source>
</evidence>
<proteinExistence type="predicted"/>
<evidence type="ECO:0000313" key="3">
    <source>
        <dbReference type="EMBL" id="PNX84909.1"/>
    </source>
</evidence>